<feature type="region of interest" description="Disordered" evidence="4">
    <location>
        <begin position="487"/>
        <end position="536"/>
    </location>
</feature>
<evidence type="ECO:0000256" key="1">
    <source>
        <dbReference type="ARBA" id="ARBA00022737"/>
    </source>
</evidence>
<dbReference type="Gene3D" id="1.25.40.20">
    <property type="entry name" value="Ankyrin repeat-containing domain"/>
    <property type="match status" value="4"/>
</dbReference>
<dbReference type="AlphaFoldDB" id="A0A2Y9KLM3"/>
<feature type="repeat" description="ANK" evidence="3">
    <location>
        <begin position="128"/>
        <end position="160"/>
    </location>
</feature>
<feature type="region of interest" description="Disordered" evidence="4">
    <location>
        <begin position="32"/>
        <end position="63"/>
    </location>
</feature>
<dbReference type="PANTHER" id="PTHR24166:SF48">
    <property type="entry name" value="PROTEIN VAPYRIN"/>
    <property type="match status" value="1"/>
</dbReference>
<dbReference type="Pfam" id="PF13637">
    <property type="entry name" value="Ank_4"/>
    <property type="match status" value="1"/>
</dbReference>
<accession>A0A2Y9KLM3</accession>
<dbReference type="PANTHER" id="PTHR24166">
    <property type="entry name" value="ROLLING PEBBLES, ISOFORM B"/>
    <property type="match status" value="1"/>
</dbReference>
<organism evidence="5 6">
    <name type="scientific">Enhydra lutris kenyoni</name>
    <name type="common">northern sea otter</name>
    <dbReference type="NCBI Taxonomy" id="391180"/>
    <lineage>
        <taxon>Eukaryota</taxon>
        <taxon>Metazoa</taxon>
        <taxon>Chordata</taxon>
        <taxon>Craniata</taxon>
        <taxon>Vertebrata</taxon>
        <taxon>Euteleostomi</taxon>
        <taxon>Mammalia</taxon>
        <taxon>Eutheria</taxon>
        <taxon>Laurasiatheria</taxon>
        <taxon>Carnivora</taxon>
        <taxon>Caniformia</taxon>
        <taxon>Musteloidea</taxon>
        <taxon>Mustelidae</taxon>
        <taxon>Lutrinae</taxon>
        <taxon>Enhydra</taxon>
    </lineage>
</organism>
<evidence type="ECO:0000256" key="4">
    <source>
        <dbReference type="SAM" id="MobiDB-lite"/>
    </source>
</evidence>
<dbReference type="InterPro" id="IPR050889">
    <property type="entry name" value="Dendritic_Spine_Reg/Scaffold"/>
</dbReference>
<dbReference type="GeneID" id="111154670"/>
<feature type="compositionally biased region" description="Basic and acidic residues" evidence="4">
    <location>
        <begin position="443"/>
        <end position="452"/>
    </location>
</feature>
<feature type="repeat" description="ANK" evidence="3">
    <location>
        <begin position="228"/>
        <end position="256"/>
    </location>
</feature>
<feature type="region of interest" description="Disordered" evidence="4">
    <location>
        <begin position="433"/>
        <end position="464"/>
    </location>
</feature>
<dbReference type="Proteomes" id="UP000248482">
    <property type="component" value="Unplaced"/>
</dbReference>
<protein>
    <submittedName>
        <fullName evidence="6">Ankyrin repeat domain-containing protein 65 isoform X1</fullName>
    </submittedName>
</protein>
<dbReference type="PROSITE" id="PS50297">
    <property type="entry name" value="ANK_REP_REGION"/>
    <property type="match status" value="7"/>
</dbReference>
<dbReference type="PRINTS" id="PR01415">
    <property type="entry name" value="ANKYRIN"/>
</dbReference>
<dbReference type="InterPro" id="IPR002110">
    <property type="entry name" value="Ankyrin_rpt"/>
</dbReference>
<sequence>MVHSIISTAFPLTLSSTCIPCRHMWMVDGGGHARRGEGMKPKAGPGEEMDSRSSQPGEQDVTEAGAAQELRWVELGSEGSEEALGARTEGPRAPQAGGRLLQAVWWGHLGLATKLLRQGASVEERDHTGRTPLHLAVLRGHVPLVRLLLRRGAAVAAADRAGRTPLHEAAWHGHSRVAELLLRRGAPAAARSGAGLTPLHWAAALGRTLLAGRLLDASGPGPAAADARGWTAAHWAAAGGRLPVLELLAAEGAGLDGALTVAAAAGRTAALRLLLARGARVDARDGVGTAALGVAASLGRRQDMEVLLDHGADPNLKDRHSRSALHRAAAGGHLPAVQLLAAWGAGVDARDSLGLTPLHHAARGGHTEVASHLLDRGAQVNAAGWLHNTPLHLALEHGHGPTAELLLSRGASPTLRTRWGEVVQDLLSEGACPRHCPPFAESRSGRGTEPQRPRAGQKSSGSHSLRCAPVPLFWTEPACLPKGRTAERFPEEKGGSDLSSTNGSGTAPQPPGITSPLQLQPPPHSALAETESWQQI</sequence>
<dbReference type="SMART" id="SM00248">
    <property type="entry name" value="ANK"/>
    <property type="match status" value="9"/>
</dbReference>
<feature type="compositionally biased region" description="Polar residues" evidence="4">
    <location>
        <begin position="497"/>
        <end position="507"/>
    </location>
</feature>
<keyword evidence="5" id="KW-1185">Reference proteome</keyword>
<dbReference type="KEGG" id="elk:111154670"/>
<feature type="repeat" description="ANK" evidence="3">
    <location>
        <begin position="320"/>
        <end position="352"/>
    </location>
</feature>
<proteinExistence type="predicted"/>
<dbReference type="InterPro" id="IPR036770">
    <property type="entry name" value="Ankyrin_rpt-contain_sf"/>
</dbReference>
<feature type="repeat" description="ANK" evidence="3">
    <location>
        <begin position="161"/>
        <end position="193"/>
    </location>
</feature>
<feature type="repeat" description="ANK" evidence="3">
    <location>
        <begin position="287"/>
        <end position="319"/>
    </location>
</feature>
<evidence type="ECO:0000256" key="2">
    <source>
        <dbReference type="ARBA" id="ARBA00023043"/>
    </source>
</evidence>
<feature type="repeat" description="ANK" evidence="3">
    <location>
        <begin position="353"/>
        <end position="385"/>
    </location>
</feature>
<evidence type="ECO:0000313" key="5">
    <source>
        <dbReference type="Proteomes" id="UP000248482"/>
    </source>
</evidence>
<name>A0A2Y9KLM3_ENHLU</name>
<keyword evidence="2 3" id="KW-0040">ANK repeat</keyword>
<dbReference type="OrthoDB" id="20872at2759"/>
<dbReference type="STRING" id="391180.A0A2Y9KLM3"/>
<dbReference type="PROSITE" id="PS50088">
    <property type="entry name" value="ANK_REPEAT"/>
    <property type="match status" value="8"/>
</dbReference>
<keyword evidence="1" id="KW-0677">Repeat</keyword>
<feature type="repeat" description="ANK" evidence="3">
    <location>
        <begin position="258"/>
        <end position="286"/>
    </location>
</feature>
<reference evidence="6" key="1">
    <citation type="submission" date="2025-08" db="UniProtKB">
        <authorList>
            <consortium name="RefSeq"/>
        </authorList>
    </citation>
    <scope>IDENTIFICATION</scope>
    <source>
        <tissue evidence="6">Blood</tissue>
    </source>
</reference>
<dbReference type="SUPFAM" id="SSF48403">
    <property type="entry name" value="Ankyrin repeat"/>
    <property type="match status" value="1"/>
</dbReference>
<evidence type="ECO:0000256" key="3">
    <source>
        <dbReference type="PROSITE-ProRule" id="PRU00023"/>
    </source>
</evidence>
<evidence type="ECO:0000313" key="6">
    <source>
        <dbReference type="RefSeq" id="XP_022370175.1"/>
    </source>
</evidence>
<dbReference type="RefSeq" id="XP_022370175.1">
    <property type="nucleotide sequence ID" value="XM_022514467.1"/>
</dbReference>
<gene>
    <name evidence="6" type="primary">LOC111154670</name>
</gene>
<dbReference type="Pfam" id="PF12796">
    <property type="entry name" value="Ank_2"/>
    <property type="match status" value="3"/>
</dbReference>
<feature type="compositionally biased region" description="Pro residues" evidence="4">
    <location>
        <begin position="508"/>
        <end position="524"/>
    </location>
</feature>
<feature type="repeat" description="ANK" evidence="3">
    <location>
        <begin position="386"/>
        <end position="418"/>
    </location>
</feature>